<evidence type="ECO:0000313" key="8">
    <source>
        <dbReference type="EMBL" id="KAL3884692.1"/>
    </source>
</evidence>
<dbReference type="InterPro" id="IPR007110">
    <property type="entry name" value="Ig-like_dom"/>
</dbReference>
<dbReference type="SMART" id="SM00408">
    <property type="entry name" value="IGc2"/>
    <property type="match status" value="2"/>
</dbReference>
<dbReference type="InterPro" id="IPR003599">
    <property type="entry name" value="Ig_sub"/>
</dbReference>
<evidence type="ECO:0000256" key="2">
    <source>
        <dbReference type="ARBA" id="ARBA00023136"/>
    </source>
</evidence>
<feature type="domain" description="Ig-like" evidence="7">
    <location>
        <begin position="318"/>
        <end position="395"/>
    </location>
</feature>
<evidence type="ECO:0000259" key="7">
    <source>
        <dbReference type="PROSITE" id="PS50835"/>
    </source>
</evidence>
<feature type="domain" description="Ig-like" evidence="7">
    <location>
        <begin position="210"/>
        <end position="302"/>
    </location>
</feature>
<feature type="domain" description="Ig-like" evidence="7">
    <location>
        <begin position="409"/>
        <end position="489"/>
    </location>
</feature>
<dbReference type="GO" id="GO:0016020">
    <property type="term" value="C:membrane"/>
    <property type="evidence" value="ECO:0007669"/>
    <property type="project" value="UniProtKB-SubCell"/>
</dbReference>
<evidence type="ECO:0000256" key="1">
    <source>
        <dbReference type="ARBA" id="ARBA00004479"/>
    </source>
</evidence>
<feature type="domain" description="Ig-like" evidence="7">
    <location>
        <begin position="498"/>
        <end position="590"/>
    </location>
</feature>
<dbReference type="InterPro" id="IPR013783">
    <property type="entry name" value="Ig-like_fold"/>
</dbReference>
<dbReference type="AlphaFoldDB" id="A0ABD3XI47"/>
<keyword evidence="2 6" id="KW-0472">Membrane</keyword>
<gene>
    <name evidence="8" type="ORF">ACJMK2_024804</name>
</gene>
<sequence length="811" mass="89655">MIYTSLPPPTDLAQTSLTIACQTDRCIYPEPQIAWYESNGSIYFNTNSSTLSSNSSTCNQSEQIYTSTLRIPLGSAFPGNVPMTKQLKCGALHPAINGTLFSQPSNDVIFAVSLTYINISGPTNVTNGTEVNFTCVTSVSRPVYTVNWRVGNTSITARVANFNRTTYAESRLTFVVDDMTHHDKEISCEVYTILATTVRSESRRLYVRVPIYSVSLSPANSTITAMEGSEKSFECNTSVGRPDPVVRWWLGNTQLFNFSRDLSVINGSLVSIRSVLNLPINRTQHNQTIFCQAWVTDQSTVVESSKPVFNVLYPPSAPMVKPFSKGFPWLENSTERLECFASDRGNPSSSVIWNTTRGTDDANQQRVIENLGANDNEVKVQCQLQNYYTMAKNISLISAVISLNVEYTPIITLNPPNTSVIINETSDLNITCSATGNPAPTSVSWVNRTPSSTSLYISNITRLNAGNYTCAAQSTSKSNVMLRMTRQVTVTVTVQYAPTISVKVVDLAPKERRILVQCSAQGVPAFYTFSSWVHMFKNVVVRSGLQGTEVNFTSVLNIYNASLEDKGSYFCSATNGIMGLNGSLYQSNAAYLDVKGSPNIFTEHQHFTGKIGQSVNISIQFYSYPSLSNITIKRNGIIINDTGRITKSEASYNFTMYNKTVQLDIQMAYFITSDLREEDFGKYTLDFTNELGTAEFIVDLYAWEDTGVPVGSIVGGVLGSVASLTVTAIIVFVLKRKGFQLNHRKVISYIQGLSAGKIEPEYANTVLTGTEYANAVTSTNKEKIYEDLRKRRSSECPYYGFQGKHIFNNLI</sequence>
<dbReference type="SMART" id="SM00409">
    <property type="entry name" value="IG"/>
    <property type="match status" value="5"/>
</dbReference>
<evidence type="ECO:0000256" key="6">
    <source>
        <dbReference type="SAM" id="Phobius"/>
    </source>
</evidence>
<dbReference type="SUPFAM" id="SSF48726">
    <property type="entry name" value="Immunoglobulin"/>
    <property type="match status" value="5"/>
</dbReference>
<comment type="caution">
    <text evidence="8">The sequence shown here is derived from an EMBL/GenBank/DDBJ whole genome shotgun (WGS) entry which is preliminary data.</text>
</comment>
<organism evidence="8 9">
    <name type="scientific">Sinanodonta woodiana</name>
    <name type="common">Chinese pond mussel</name>
    <name type="synonym">Anodonta woodiana</name>
    <dbReference type="NCBI Taxonomy" id="1069815"/>
    <lineage>
        <taxon>Eukaryota</taxon>
        <taxon>Metazoa</taxon>
        <taxon>Spiralia</taxon>
        <taxon>Lophotrochozoa</taxon>
        <taxon>Mollusca</taxon>
        <taxon>Bivalvia</taxon>
        <taxon>Autobranchia</taxon>
        <taxon>Heteroconchia</taxon>
        <taxon>Palaeoheterodonta</taxon>
        <taxon>Unionida</taxon>
        <taxon>Unionoidea</taxon>
        <taxon>Unionidae</taxon>
        <taxon>Unioninae</taxon>
        <taxon>Sinanodonta</taxon>
    </lineage>
</organism>
<dbReference type="PROSITE" id="PS50835">
    <property type="entry name" value="IG_LIKE"/>
    <property type="match status" value="5"/>
</dbReference>
<evidence type="ECO:0000256" key="4">
    <source>
        <dbReference type="ARBA" id="ARBA00023180"/>
    </source>
</evidence>
<dbReference type="InterPro" id="IPR036179">
    <property type="entry name" value="Ig-like_dom_sf"/>
</dbReference>
<keyword evidence="6" id="KW-1133">Transmembrane helix</keyword>
<feature type="domain" description="Ig-like" evidence="7">
    <location>
        <begin position="104"/>
        <end position="206"/>
    </location>
</feature>
<evidence type="ECO:0000256" key="3">
    <source>
        <dbReference type="ARBA" id="ARBA00023157"/>
    </source>
</evidence>
<accession>A0ABD3XI47</accession>
<comment type="subcellular location">
    <subcellularLocation>
        <location evidence="1">Membrane</location>
        <topology evidence="1">Single-pass type I membrane protein</topology>
    </subcellularLocation>
</comment>
<proteinExistence type="predicted"/>
<dbReference type="EMBL" id="JBJQND010000002">
    <property type="protein sequence ID" value="KAL3884692.1"/>
    <property type="molecule type" value="Genomic_DNA"/>
</dbReference>
<dbReference type="InterPro" id="IPR051275">
    <property type="entry name" value="Cell_adhesion_signaling"/>
</dbReference>
<dbReference type="Pfam" id="PF13927">
    <property type="entry name" value="Ig_3"/>
    <property type="match status" value="1"/>
</dbReference>
<keyword evidence="3" id="KW-1015">Disulfide bond</keyword>
<dbReference type="PANTHER" id="PTHR11640:SF31">
    <property type="entry name" value="IRREGULAR CHIASM C-ROUGHEST PROTEIN-RELATED"/>
    <property type="match status" value="1"/>
</dbReference>
<keyword evidence="4" id="KW-0325">Glycoprotein</keyword>
<dbReference type="Gene3D" id="2.60.40.10">
    <property type="entry name" value="Immunoglobulins"/>
    <property type="match status" value="5"/>
</dbReference>
<protein>
    <recommendedName>
        <fullName evidence="7">Ig-like domain-containing protein</fullName>
    </recommendedName>
</protein>
<reference evidence="8 9" key="1">
    <citation type="submission" date="2024-11" db="EMBL/GenBank/DDBJ databases">
        <title>Chromosome-level genome assembly of the freshwater bivalve Anodonta woodiana.</title>
        <authorList>
            <person name="Chen X."/>
        </authorList>
    </citation>
    <scope>NUCLEOTIDE SEQUENCE [LARGE SCALE GENOMIC DNA]</scope>
    <source>
        <strain evidence="8">MN2024</strain>
        <tissue evidence="8">Gills</tissue>
    </source>
</reference>
<dbReference type="InterPro" id="IPR003598">
    <property type="entry name" value="Ig_sub2"/>
</dbReference>
<evidence type="ECO:0000256" key="5">
    <source>
        <dbReference type="ARBA" id="ARBA00023319"/>
    </source>
</evidence>
<keyword evidence="9" id="KW-1185">Reference proteome</keyword>
<keyword evidence="5" id="KW-0393">Immunoglobulin domain</keyword>
<name>A0ABD3XI47_SINWO</name>
<evidence type="ECO:0000313" key="9">
    <source>
        <dbReference type="Proteomes" id="UP001634394"/>
    </source>
</evidence>
<dbReference type="Proteomes" id="UP001634394">
    <property type="component" value="Unassembled WGS sequence"/>
</dbReference>
<keyword evidence="6" id="KW-0812">Transmembrane</keyword>
<dbReference type="Pfam" id="PF08205">
    <property type="entry name" value="C2-set_2"/>
    <property type="match status" value="1"/>
</dbReference>
<dbReference type="PANTHER" id="PTHR11640">
    <property type="entry name" value="NEPHRIN"/>
    <property type="match status" value="1"/>
</dbReference>
<feature type="transmembrane region" description="Helical" evidence="6">
    <location>
        <begin position="713"/>
        <end position="734"/>
    </location>
</feature>
<dbReference type="InterPro" id="IPR013162">
    <property type="entry name" value="CD80_C2-set"/>
</dbReference>
<dbReference type="CDD" id="cd12087">
    <property type="entry name" value="TM_EGFR-like"/>
    <property type="match status" value="1"/>
</dbReference>